<dbReference type="eggNOG" id="COG1201">
    <property type="taxonomic scope" value="Bacteria"/>
</dbReference>
<sequence length="1685" mass="178461">MAKREPADVLGRFSPATAEWFRSSFSAPTTAQAGAWDAISSGHHVVVVAPTGSGKTLSAFLWAIDRMASEPVPEEAIARCRVLYVSPMKALAVDVERNLRAPLVGIGHAATRLGLPVPDIGVSVRSGDTPANERRAFARTPTDILITTPESLFLLLTSSVREALRGVETVIVDEVHAVAGTKRGAHLALSLERLDALLPRPAQRVGLSATVRPVEEVARYLAGGRPVEIVQPVSTKQWELDVVVPVPDMAELAGAPAEISPGVPDLSGPAAGNAPQASIWPHVEERIVDLIADHRSTLVFANSRRLAERLTSRLNEIWEDRLAEAEQEEAYAAEPAGRHTAGSSQGSGPRRTPAEMMAQAGQSRGAAPVLARAHHGSVSKEHRAAIEEDLKAGRLPAVVATSSLELGIDMGAVDLVIQVESPPSVASGLQRVGRAGHQVGAVSQGVLFPKFRGDLVQTAVVVERMRAGAIESLRVPANPVDVLAQHVVAMCAMDDWSVGDLEALVHRTASFAALPRSVLEATLDMLAGRYPSDEFAELRPRIVWDRVTDTLSGRRGAQRLAVTSGGTIPDRGLYAVFLASGDGPGRRVGELDEEMVYESRVGDVFTLGTSTWRIEDITHDRVLVTPAPGQAGKLPFWKGDQQGRPAELGRALGAFVREVVGLAPERARERVRAAGLDEWAADNLLRYLDEQREATRHVPDDRTIVVERFRDEIGDWRVAVLSPFGGQVHAPWALCVAARMRERFGVDVQAMHGDDGIVFRLPDLEFDDDSGLGGGSVRGVGGGGAIGQQLVELITMEPDEITELVTAEIGGSALFAARFRECAARALLLPRRRPDRRQPLWQQRQRAAQLLEVASQYPTFPIVLEAVRECVQDVFDVPGLVELMTDIRSRAVKVVDVESSKPSPFATSLVFGYVAQYLYEGDSPLAERRAAALALDPSLLSELLGQGEGLALRDLLDPEAVARTEAELQRLTPERGARDAEDVADLLRVLGPLSLGGVVARAAEGFSPSAVEAALAELEAARRVIAVRVAGEDRWAAIEDAARLRDALGTALPVGVPQVFLEPVPDPLGDLVARFARTHGPFTVHTVAAWWGIGPAVVHDALRRLSSTGRVVEGELLPTENGGGHGPEFCDAEVLRLLRRRSLAALRHEVEPVAQADLARFLPQWQGVGGGLRGREGLLRAVEQLTGAVVPASALETLVLPARVADYRPALLDEVMSAGEVVWRGHGSLPGDDGWVSLHLAETADLTLTPPESAELTDDQRTVLDALEGGGAWFFRALADRVGLGDGPLVDALWSLLWSGHVTNDTIAPLRALLAGGRTAHKRSTTAPRSARYSGRRGSLGRFGSLRGAGPVAGVGTGGAGDGGLGGDGPSGQERVAAAEAAARAASQRAGSSAVARSGPPTGVGRWALLPPAETDPTVRAVTNAELLLDRYGVLTRGSVVSEAVPGGFAAVYRVLAAAEEAGKVRRGYFVESLGASQFATTGAVDRLRSMSRLPGASARDDEKADRTRSSDPADPWLLPAPGAQPSGIRPGGGRRAESGPPALVLAASDPANPFGAAIGWPERPAADAGDSAGDTAEAEGPDARARRKGHQPGRKAGALVVLVDGELVLYVERGGKTMLCWSDDPERLQAAADALALAVREGALGRLTVEKADGASILGSGHPLVTALSNAGFHMAPRGLRLRR</sequence>
<feature type="compositionally biased region" description="Gly residues" evidence="9">
    <location>
        <begin position="1354"/>
        <end position="1370"/>
    </location>
</feature>
<dbReference type="InterPro" id="IPR045628">
    <property type="entry name" value="Lhr_WH_dom"/>
</dbReference>
<feature type="region of interest" description="Disordered" evidence="9">
    <location>
        <begin position="328"/>
        <end position="364"/>
    </location>
</feature>
<keyword evidence="5" id="KW-0067">ATP-binding</keyword>
<keyword evidence="8" id="KW-0413">Isomerase</keyword>
<feature type="region of interest" description="Disordered" evidence="9">
    <location>
        <begin position="1491"/>
        <end position="1594"/>
    </location>
</feature>
<evidence type="ECO:0000256" key="1">
    <source>
        <dbReference type="ARBA" id="ARBA00022741"/>
    </source>
</evidence>
<dbReference type="SMART" id="SM00487">
    <property type="entry name" value="DEXDc"/>
    <property type="match status" value="1"/>
</dbReference>
<keyword evidence="13" id="KW-1185">Reference proteome</keyword>
<evidence type="ECO:0000256" key="4">
    <source>
        <dbReference type="ARBA" id="ARBA00022806"/>
    </source>
</evidence>
<evidence type="ECO:0000259" key="11">
    <source>
        <dbReference type="PROSITE" id="PS51194"/>
    </source>
</evidence>
<dbReference type="Pfam" id="PF08494">
    <property type="entry name" value="DEAD_assoc"/>
    <property type="match status" value="1"/>
</dbReference>
<dbReference type="Pfam" id="PF19306">
    <property type="entry name" value="WHD_Lhr"/>
    <property type="match status" value="1"/>
</dbReference>
<feature type="region of interest" description="Disordered" evidence="9">
    <location>
        <begin position="1354"/>
        <end position="1375"/>
    </location>
</feature>
<keyword evidence="7" id="KW-0234">DNA repair</keyword>
<name>W9G2D9_9MICO</name>
<dbReference type="Pfam" id="PF23234">
    <property type="entry name" value="WHD_4th_Lhr"/>
    <property type="match status" value="1"/>
</dbReference>
<comment type="caution">
    <text evidence="12">The sequence shown here is derived from an EMBL/GenBank/DDBJ whole genome shotgun (WGS) entry which is preliminary data.</text>
</comment>
<dbReference type="Pfam" id="PF23235">
    <property type="entry name" value="WHD_3rd_Lhr"/>
    <property type="match status" value="1"/>
</dbReference>
<feature type="domain" description="Helicase C-terminal" evidence="11">
    <location>
        <begin position="282"/>
        <end position="481"/>
    </location>
</feature>
<dbReference type="InterPro" id="IPR027417">
    <property type="entry name" value="P-loop_NTPase"/>
</dbReference>
<dbReference type="PROSITE" id="PS51192">
    <property type="entry name" value="HELICASE_ATP_BIND_1"/>
    <property type="match status" value="1"/>
</dbReference>
<dbReference type="OrthoDB" id="9815222at2"/>
<dbReference type="InterPro" id="IPR001650">
    <property type="entry name" value="Helicase_C-like"/>
</dbReference>
<organism evidence="12 13">
    <name type="scientific">Intrasporangium oryzae NRRL B-24470</name>
    <dbReference type="NCBI Taxonomy" id="1386089"/>
    <lineage>
        <taxon>Bacteria</taxon>
        <taxon>Bacillati</taxon>
        <taxon>Actinomycetota</taxon>
        <taxon>Actinomycetes</taxon>
        <taxon>Micrococcales</taxon>
        <taxon>Intrasporangiaceae</taxon>
        <taxon>Intrasporangium</taxon>
    </lineage>
</organism>
<evidence type="ECO:0000313" key="13">
    <source>
        <dbReference type="Proteomes" id="UP000019489"/>
    </source>
</evidence>
<keyword evidence="6" id="KW-0238">DNA-binding</keyword>
<dbReference type="InterPro" id="IPR052511">
    <property type="entry name" value="ATP-dep_Helicase"/>
</dbReference>
<keyword evidence="4 12" id="KW-0347">Helicase</keyword>
<dbReference type="Pfam" id="PF00271">
    <property type="entry name" value="Helicase_C"/>
    <property type="match status" value="1"/>
</dbReference>
<feature type="domain" description="Helicase ATP-binding" evidence="10">
    <location>
        <begin position="36"/>
        <end position="229"/>
    </location>
</feature>
<dbReference type="CDD" id="cd18796">
    <property type="entry name" value="SF2_C_LHR"/>
    <property type="match status" value="1"/>
</dbReference>
<keyword evidence="3" id="KW-0378">Hydrolase</keyword>
<dbReference type="Pfam" id="PF23236">
    <property type="entry name" value="WHD_2nd_Lhr"/>
    <property type="match status" value="1"/>
</dbReference>
<dbReference type="InterPro" id="IPR014001">
    <property type="entry name" value="Helicase_ATP-bd"/>
</dbReference>
<dbReference type="GO" id="GO:0003677">
    <property type="term" value="F:DNA binding"/>
    <property type="evidence" value="ECO:0007669"/>
    <property type="project" value="UniProtKB-KW"/>
</dbReference>
<dbReference type="SUPFAM" id="SSF52540">
    <property type="entry name" value="P-loop containing nucleoside triphosphate hydrolases"/>
    <property type="match status" value="1"/>
</dbReference>
<dbReference type="RefSeq" id="WP_034808720.1">
    <property type="nucleotide sequence ID" value="NZ_AWSA01000048.1"/>
</dbReference>
<keyword evidence="2" id="KW-0227">DNA damage</keyword>
<dbReference type="GO" id="GO:0016887">
    <property type="term" value="F:ATP hydrolysis activity"/>
    <property type="evidence" value="ECO:0007669"/>
    <property type="project" value="TreeGrafter"/>
</dbReference>
<evidence type="ECO:0000256" key="6">
    <source>
        <dbReference type="ARBA" id="ARBA00023125"/>
    </source>
</evidence>
<dbReference type="InterPro" id="IPR055368">
    <property type="entry name" value="WH3_Lhr"/>
</dbReference>
<dbReference type="Pfam" id="PF00270">
    <property type="entry name" value="DEAD"/>
    <property type="match status" value="1"/>
</dbReference>
<dbReference type="InterPro" id="IPR011545">
    <property type="entry name" value="DEAD/DEAH_box_helicase_dom"/>
</dbReference>
<dbReference type="PANTHER" id="PTHR47962">
    <property type="entry name" value="ATP-DEPENDENT HELICASE LHR-RELATED-RELATED"/>
    <property type="match status" value="1"/>
</dbReference>
<dbReference type="PATRIC" id="fig|1386089.3.peg.3497"/>
<protein>
    <submittedName>
        <fullName evidence="12">ATP-dependent helicase</fullName>
    </submittedName>
</protein>
<dbReference type="EMBL" id="AWSA01000048">
    <property type="protein sequence ID" value="EWT00286.1"/>
    <property type="molecule type" value="Genomic_DNA"/>
</dbReference>
<feature type="compositionally biased region" description="Basic and acidic residues" evidence="9">
    <location>
        <begin position="1499"/>
        <end position="1512"/>
    </location>
</feature>
<accession>W9G2D9</accession>
<dbReference type="SMART" id="SM00490">
    <property type="entry name" value="HELICc"/>
    <property type="match status" value="1"/>
</dbReference>
<proteinExistence type="predicted"/>
<dbReference type="GO" id="GO:0005524">
    <property type="term" value="F:ATP binding"/>
    <property type="evidence" value="ECO:0007669"/>
    <property type="project" value="UniProtKB-KW"/>
</dbReference>
<dbReference type="GO" id="GO:0004386">
    <property type="term" value="F:helicase activity"/>
    <property type="evidence" value="ECO:0007669"/>
    <property type="project" value="UniProtKB-KW"/>
</dbReference>
<dbReference type="PANTHER" id="PTHR47962:SF5">
    <property type="entry name" value="ATP-DEPENDENT HELICASE LHR-RELATED"/>
    <property type="match status" value="1"/>
</dbReference>
<evidence type="ECO:0000256" key="2">
    <source>
        <dbReference type="ARBA" id="ARBA00022763"/>
    </source>
</evidence>
<dbReference type="InterPro" id="IPR055367">
    <property type="entry name" value="WH4_Lhr"/>
</dbReference>
<dbReference type="Gene3D" id="3.40.50.300">
    <property type="entry name" value="P-loop containing nucleotide triphosphate hydrolases"/>
    <property type="match status" value="2"/>
</dbReference>
<reference evidence="12 13" key="1">
    <citation type="submission" date="2013-08" db="EMBL/GenBank/DDBJ databases">
        <title>Intrasporangium oryzae NRRL B-24470.</title>
        <authorList>
            <person name="Liu H."/>
            <person name="Wang G."/>
        </authorList>
    </citation>
    <scope>NUCLEOTIDE SEQUENCE [LARGE SCALE GENOMIC DNA]</scope>
    <source>
        <strain evidence="12 13">NRRL B-24470</strain>
    </source>
</reference>
<evidence type="ECO:0000313" key="12">
    <source>
        <dbReference type="EMBL" id="EWT00286.1"/>
    </source>
</evidence>
<dbReference type="InterPro" id="IPR013701">
    <property type="entry name" value="Lhr-like_DEAD/DEAH_assoc"/>
</dbReference>
<dbReference type="GO" id="GO:0006281">
    <property type="term" value="P:DNA repair"/>
    <property type="evidence" value="ECO:0007669"/>
    <property type="project" value="UniProtKB-KW"/>
</dbReference>
<evidence type="ECO:0000256" key="9">
    <source>
        <dbReference type="SAM" id="MobiDB-lite"/>
    </source>
</evidence>
<keyword evidence="1" id="KW-0547">Nucleotide-binding</keyword>
<evidence type="ECO:0000259" key="10">
    <source>
        <dbReference type="PROSITE" id="PS51192"/>
    </source>
</evidence>
<dbReference type="InterPro" id="IPR055369">
    <property type="entry name" value="WH2_Lhr"/>
</dbReference>
<evidence type="ECO:0000256" key="7">
    <source>
        <dbReference type="ARBA" id="ARBA00023204"/>
    </source>
</evidence>
<dbReference type="PROSITE" id="PS51194">
    <property type="entry name" value="HELICASE_CTER"/>
    <property type="match status" value="1"/>
</dbReference>
<dbReference type="STRING" id="1386089.N865_16520"/>
<dbReference type="Proteomes" id="UP000019489">
    <property type="component" value="Unassembled WGS sequence"/>
</dbReference>
<feature type="compositionally biased region" description="Low complexity" evidence="9">
    <location>
        <begin position="1567"/>
        <end position="1576"/>
    </location>
</feature>
<evidence type="ECO:0000256" key="3">
    <source>
        <dbReference type="ARBA" id="ARBA00022801"/>
    </source>
</evidence>
<evidence type="ECO:0000256" key="5">
    <source>
        <dbReference type="ARBA" id="ARBA00022840"/>
    </source>
</evidence>
<gene>
    <name evidence="12" type="ORF">N865_16520</name>
</gene>
<evidence type="ECO:0000256" key="8">
    <source>
        <dbReference type="ARBA" id="ARBA00023235"/>
    </source>
</evidence>